<dbReference type="SUPFAM" id="SSF57850">
    <property type="entry name" value="RING/U-box"/>
    <property type="match status" value="1"/>
</dbReference>
<dbReference type="InterPro" id="IPR045132">
    <property type="entry name" value="UBE4"/>
</dbReference>
<comment type="subcellular location">
    <subcellularLocation>
        <location evidence="3">Cytoplasm</location>
    </subcellularLocation>
    <subcellularLocation>
        <location evidence="2">Nucleus</location>
    </subcellularLocation>
</comment>
<dbReference type="Proteomes" id="UP001165122">
    <property type="component" value="Unassembled WGS sequence"/>
</dbReference>
<keyword evidence="8" id="KW-0808">Transferase</keyword>
<dbReference type="Pfam" id="PF04564">
    <property type="entry name" value="U-box"/>
    <property type="match status" value="1"/>
</dbReference>
<dbReference type="PROSITE" id="PS51698">
    <property type="entry name" value="U_BOX"/>
    <property type="match status" value="1"/>
</dbReference>
<evidence type="ECO:0000259" key="13">
    <source>
        <dbReference type="PROSITE" id="PS51698"/>
    </source>
</evidence>
<reference evidence="15" key="1">
    <citation type="journal article" date="2023" name="Commun. Biol.">
        <title>Genome analysis of Parmales, the sister group of diatoms, reveals the evolutionary specialization of diatoms from phago-mixotrophs to photoautotrophs.</title>
        <authorList>
            <person name="Ban H."/>
            <person name="Sato S."/>
            <person name="Yoshikawa S."/>
            <person name="Yamada K."/>
            <person name="Nakamura Y."/>
            <person name="Ichinomiya M."/>
            <person name="Sato N."/>
            <person name="Blanc-Mathieu R."/>
            <person name="Endo H."/>
            <person name="Kuwata A."/>
            <person name="Ogata H."/>
        </authorList>
    </citation>
    <scope>NUCLEOTIDE SEQUENCE [LARGE SCALE GENOMIC DNA]</scope>
    <source>
        <strain evidence="15">NIES 3700</strain>
    </source>
</reference>
<evidence type="ECO:0000256" key="5">
    <source>
        <dbReference type="ARBA" id="ARBA00007434"/>
    </source>
</evidence>
<evidence type="ECO:0000256" key="10">
    <source>
        <dbReference type="ARBA" id="ARBA00023242"/>
    </source>
</evidence>
<feature type="domain" description="U-box" evidence="13">
    <location>
        <begin position="1094"/>
        <end position="1168"/>
    </location>
</feature>
<comment type="pathway">
    <text evidence="4">Protein modification; protein ubiquitination.</text>
</comment>
<evidence type="ECO:0000256" key="4">
    <source>
        <dbReference type="ARBA" id="ARBA00004906"/>
    </source>
</evidence>
<dbReference type="GO" id="GO:0000209">
    <property type="term" value="P:protein polyubiquitination"/>
    <property type="evidence" value="ECO:0007669"/>
    <property type="project" value="TreeGrafter"/>
</dbReference>
<dbReference type="GO" id="GO:0000151">
    <property type="term" value="C:ubiquitin ligase complex"/>
    <property type="evidence" value="ECO:0007669"/>
    <property type="project" value="InterPro"/>
</dbReference>
<feature type="compositionally biased region" description="Low complexity" evidence="12">
    <location>
        <begin position="50"/>
        <end position="60"/>
    </location>
</feature>
<feature type="region of interest" description="Disordered" evidence="12">
    <location>
        <begin position="163"/>
        <end position="190"/>
    </location>
</feature>
<dbReference type="PANTHER" id="PTHR13931">
    <property type="entry name" value="UBIQUITINATION FACTOR E4"/>
    <property type="match status" value="1"/>
</dbReference>
<evidence type="ECO:0000256" key="11">
    <source>
        <dbReference type="SAM" id="Coils"/>
    </source>
</evidence>
<evidence type="ECO:0000256" key="1">
    <source>
        <dbReference type="ARBA" id="ARBA00000900"/>
    </source>
</evidence>
<sequence length="1179" mass="130600">MSGFGDSLRAWANIGGDPDPPQEEPSIPTPQTPSDPDEIRRKRLARMAGSNSSNSPRQSSAPTQMETTPVSNPGPRGRLDFTSPDLDMEVADDNDNDNVNDNDEDLVNEGGVTPMDLSTSQEDMQMSKTTALPPTPTPAAHQQTQTQKQLMSQTLDPAALRASTAPPFTSDRPPALLSDHPSPRKTKRLRKRDATMIKVLSITTVQSDQTDLLTYIKFGEGESQPAIIPVDSLDSLIAGRLNLQSSALKRDKSAIAYLTNLHERARMELSKVSEEKEDDLTTKTMLMDAKKCAATYAVSCLLYEELFASSHHSKDELVKCLLSNTAQICNHAEGSFLSDVVKELINQEELENVVGPVVDKLMENFGGGSLLEEKAAKSSNSSRALQSLLNIKAVAVATSSFPNFNLPSSSSPVAKEVVQPSMDGFDTQQQQFMAMMLRMQNNRSVPGAYLRRSGPALETSTILGRLLSLGLPTRDPKVTSQFANAARRTMQDVNNVKEGLRKTNMVHLELSTQIVKALLKGGKESRNGALAWFKDSLIVNCRAGGDVNYRDASKNSSTHTMLNIATVLLKLSGPFVGSEEKRKLIDPSFVWSEEAHGGVYASSGDEKVDRLNCDTPTPKNVDPNQPAKDFNFITNCFFLTARALNLGLFPLTSTYHSLGRQLGHMNWQIRSRGGDAASDPNFNRALSMHMAHEVVAADPELIREAVKFYDVLAEMMCSLDTDTVQAMPEFFVDDVCSILNFAATERGVPSDVLKGVSVANIFNLVIRLLSPAHAKTIKNYNLRARLGDILFHIFLPSECKREEDEPQYGEDVPASVCCDPKTGQPFLLSSKEAQDTLAPSLLLLYGEVEHTGPYEKQGFRSRICSLLKYLWNSPQHHNAFAKIAQDEVSFVKFANGVLNETNELIVVMMEKLPQIKQIQDEMKLPEWGTRTQEAQDEVTGRLSEHEQQVKSSLMLCNKTMKMFAFLSTDEKIANLFQGQELSQRLVNVLLYVVQNMLGTKGLDLKVDNPESYYFKPRELLSDLIAILCCFVDSSTIHNAIANSGYYNEKLLPKLLKTAGKLKILKDGDDRLAKIIKSVETAKDSAEDLEELLKDAPDEYLDPLTYEVMMDPVVLTTSDTIVERSTITQHLLNDPTDPFNRQPLTMDKVKDAVELKAKIEEWIEERREEAAALKMSMETS</sequence>
<dbReference type="EMBL" id="BRXW01000347">
    <property type="protein sequence ID" value="GMI18806.1"/>
    <property type="molecule type" value="Genomic_DNA"/>
</dbReference>
<evidence type="ECO:0000313" key="15">
    <source>
        <dbReference type="Proteomes" id="UP001165122"/>
    </source>
</evidence>
<keyword evidence="15" id="KW-1185">Reference proteome</keyword>
<comment type="catalytic activity">
    <reaction evidence="1">
        <text>S-ubiquitinyl-[E2 ubiquitin-conjugating enzyme]-L-cysteine + [acceptor protein]-L-lysine = [E2 ubiquitin-conjugating enzyme]-L-cysteine + N(6)-ubiquitinyl-[acceptor protein]-L-lysine.</text>
        <dbReference type="EC" id="2.3.2.27"/>
    </reaction>
</comment>
<evidence type="ECO:0000313" key="14">
    <source>
        <dbReference type="EMBL" id="GMI18806.1"/>
    </source>
</evidence>
<proteinExistence type="inferred from homology"/>
<name>A0A9W7FVR8_9STRA</name>
<dbReference type="OrthoDB" id="20295at2759"/>
<keyword evidence="11" id="KW-0175">Coiled coil</keyword>
<dbReference type="FunFam" id="3.30.40.10:FF:000055">
    <property type="entry name" value="Ubiquitin conjugation factor e4 a"/>
    <property type="match status" value="1"/>
</dbReference>
<comment type="similarity">
    <text evidence="5">Belongs to the ubiquitin conjugation factor E4 family.</text>
</comment>
<dbReference type="GO" id="GO:0036503">
    <property type="term" value="P:ERAD pathway"/>
    <property type="evidence" value="ECO:0007669"/>
    <property type="project" value="InterPro"/>
</dbReference>
<evidence type="ECO:0000256" key="6">
    <source>
        <dbReference type="ARBA" id="ARBA00012483"/>
    </source>
</evidence>
<dbReference type="PANTHER" id="PTHR13931:SF2">
    <property type="entry name" value="UBIQUITIN CONJUGATION FACTOR E4 B"/>
    <property type="match status" value="1"/>
</dbReference>
<evidence type="ECO:0000256" key="7">
    <source>
        <dbReference type="ARBA" id="ARBA00022490"/>
    </source>
</evidence>
<evidence type="ECO:0000256" key="8">
    <source>
        <dbReference type="ARBA" id="ARBA00022679"/>
    </source>
</evidence>
<dbReference type="InterPro" id="IPR019474">
    <property type="entry name" value="Ub_conjug_fac_E4_core"/>
</dbReference>
<dbReference type="SMART" id="SM00504">
    <property type="entry name" value="Ubox"/>
    <property type="match status" value="1"/>
</dbReference>
<keyword evidence="7" id="KW-0963">Cytoplasm</keyword>
<comment type="caution">
    <text evidence="14">The sequence shown here is derived from an EMBL/GenBank/DDBJ whole genome shotgun (WGS) entry which is preliminary data.</text>
</comment>
<keyword evidence="9" id="KW-0833">Ubl conjugation pathway</keyword>
<dbReference type="Gene3D" id="3.30.40.10">
    <property type="entry name" value="Zinc/RING finger domain, C3HC4 (zinc finger)"/>
    <property type="match status" value="1"/>
</dbReference>
<dbReference type="GO" id="GO:0006511">
    <property type="term" value="P:ubiquitin-dependent protein catabolic process"/>
    <property type="evidence" value="ECO:0007669"/>
    <property type="project" value="InterPro"/>
</dbReference>
<dbReference type="EC" id="2.3.2.27" evidence="6"/>
<organism evidence="14 15">
    <name type="scientific">Triparma laevis f. longispina</name>
    <dbReference type="NCBI Taxonomy" id="1714387"/>
    <lineage>
        <taxon>Eukaryota</taxon>
        <taxon>Sar</taxon>
        <taxon>Stramenopiles</taxon>
        <taxon>Ochrophyta</taxon>
        <taxon>Bolidophyceae</taxon>
        <taxon>Parmales</taxon>
        <taxon>Triparmaceae</taxon>
        <taxon>Triparma</taxon>
    </lineage>
</organism>
<accession>A0A9W7FVR8</accession>
<gene>
    <name evidence="14" type="ORF">TrLO_g11883</name>
</gene>
<protein>
    <recommendedName>
        <fullName evidence="6">RING-type E3 ubiquitin transferase</fullName>
        <ecNumber evidence="6">2.3.2.27</ecNumber>
    </recommendedName>
</protein>
<evidence type="ECO:0000256" key="3">
    <source>
        <dbReference type="ARBA" id="ARBA00004496"/>
    </source>
</evidence>
<dbReference type="InterPro" id="IPR013083">
    <property type="entry name" value="Znf_RING/FYVE/PHD"/>
</dbReference>
<feature type="region of interest" description="Disordered" evidence="12">
    <location>
        <begin position="1"/>
        <end position="143"/>
    </location>
</feature>
<dbReference type="Pfam" id="PF10408">
    <property type="entry name" value="Ufd2P_core"/>
    <property type="match status" value="1"/>
</dbReference>
<evidence type="ECO:0000256" key="2">
    <source>
        <dbReference type="ARBA" id="ARBA00004123"/>
    </source>
</evidence>
<feature type="compositionally biased region" description="Acidic residues" evidence="12">
    <location>
        <begin position="86"/>
        <end position="107"/>
    </location>
</feature>
<keyword evidence="10" id="KW-0539">Nucleus</keyword>
<dbReference type="AlphaFoldDB" id="A0A9W7FVR8"/>
<dbReference type="GO" id="GO:0005737">
    <property type="term" value="C:cytoplasm"/>
    <property type="evidence" value="ECO:0007669"/>
    <property type="project" value="UniProtKB-SubCell"/>
</dbReference>
<dbReference type="InterPro" id="IPR003613">
    <property type="entry name" value="Ubox_domain"/>
</dbReference>
<feature type="compositionally biased region" description="Polar residues" evidence="12">
    <location>
        <begin position="116"/>
        <end position="128"/>
    </location>
</feature>
<evidence type="ECO:0000256" key="12">
    <source>
        <dbReference type="SAM" id="MobiDB-lite"/>
    </source>
</evidence>
<dbReference type="GO" id="GO:0005634">
    <property type="term" value="C:nucleus"/>
    <property type="evidence" value="ECO:0007669"/>
    <property type="project" value="UniProtKB-SubCell"/>
</dbReference>
<evidence type="ECO:0000256" key="9">
    <source>
        <dbReference type="ARBA" id="ARBA00022786"/>
    </source>
</evidence>
<dbReference type="GO" id="GO:0034450">
    <property type="term" value="F:ubiquitin-ubiquitin ligase activity"/>
    <property type="evidence" value="ECO:0007669"/>
    <property type="project" value="InterPro"/>
</dbReference>
<feature type="compositionally biased region" description="Polar residues" evidence="12">
    <location>
        <begin position="61"/>
        <end position="71"/>
    </location>
</feature>
<feature type="coiled-coil region" evidence="11">
    <location>
        <begin position="1071"/>
        <end position="1098"/>
    </location>
</feature>